<reference evidence="18 19" key="1">
    <citation type="submission" date="2018-07" db="EMBL/GenBank/DDBJ databases">
        <title>Halomonas montanilacus sp. nov., isolated from Lake Pengyan on Tibetan Plateau.</title>
        <authorList>
            <person name="Lu H."/>
            <person name="Xing P."/>
            <person name="Wu Q."/>
        </authorList>
    </citation>
    <scope>NUCLEOTIDE SEQUENCE [LARGE SCALE GENOMIC DNA]</scope>
    <source>
        <strain evidence="18 19">PYC7W</strain>
    </source>
</reference>
<dbReference type="AlphaFoldDB" id="A0A368TXY9"/>
<evidence type="ECO:0000256" key="9">
    <source>
        <dbReference type="ARBA" id="ARBA00022967"/>
    </source>
</evidence>
<dbReference type="HAMAP" id="MF_00404">
    <property type="entry name" value="OadG"/>
    <property type="match status" value="1"/>
</dbReference>
<dbReference type="Pfam" id="PF04277">
    <property type="entry name" value="OAD_gamma"/>
    <property type="match status" value="1"/>
</dbReference>
<evidence type="ECO:0000256" key="10">
    <source>
        <dbReference type="ARBA" id="ARBA00022989"/>
    </source>
</evidence>
<keyword evidence="9 16" id="KW-1278">Translocase</keyword>
<keyword evidence="7 16" id="KW-1003">Cell membrane</keyword>
<dbReference type="InterPro" id="IPR023424">
    <property type="entry name" value="OadG"/>
</dbReference>
<comment type="subcellular location">
    <subcellularLocation>
        <location evidence="3 16 17">Cell membrane</location>
        <topology evidence="3 16 17">Single-pass membrane protein</topology>
    </subcellularLocation>
</comment>
<accession>A0A368TXY9</accession>
<dbReference type="Proteomes" id="UP000252405">
    <property type="component" value="Unassembled WGS sequence"/>
</dbReference>
<dbReference type="OrthoDB" id="5772594at2"/>
<comment type="cofactor">
    <cofactor evidence="1 16 17">
        <name>Na(+)</name>
        <dbReference type="ChEBI" id="CHEBI:29101"/>
    </cofactor>
</comment>
<name>A0A368TXY9_9GAMM</name>
<evidence type="ECO:0000256" key="14">
    <source>
        <dbReference type="ARBA" id="ARBA00023201"/>
    </source>
</evidence>
<feature type="transmembrane region" description="Helical" evidence="16 17">
    <location>
        <begin position="12"/>
        <end position="39"/>
    </location>
</feature>
<dbReference type="RefSeq" id="WP_114479188.1">
    <property type="nucleotide sequence ID" value="NZ_QPII01000007.1"/>
</dbReference>
<dbReference type="InterPro" id="IPR005899">
    <property type="entry name" value="Na_pump_deCOase"/>
</dbReference>
<keyword evidence="14 16" id="KW-0739">Sodium transport</keyword>
<evidence type="ECO:0000256" key="4">
    <source>
        <dbReference type="ARBA" id="ARBA00005844"/>
    </source>
</evidence>
<keyword evidence="10 16" id="KW-1133">Transmembrane helix</keyword>
<evidence type="ECO:0000313" key="19">
    <source>
        <dbReference type="Proteomes" id="UP000252405"/>
    </source>
</evidence>
<dbReference type="GO" id="GO:0008948">
    <property type="term" value="F:oxaloacetate decarboxylase activity"/>
    <property type="evidence" value="ECO:0007669"/>
    <property type="project" value="UniProtKB-UniRule"/>
</dbReference>
<dbReference type="GO" id="GO:0005886">
    <property type="term" value="C:plasma membrane"/>
    <property type="evidence" value="ECO:0007669"/>
    <property type="project" value="UniProtKB-SubCell"/>
</dbReference>
<comment type="similarity">
    <text evidence="4 16 17">Belongs to the OadG family.</text>
</comment>
<comment type="function">
    <text evidence="2 16 17">Catalyzes the decarboxylation of oxaloacetate coupled to Na(+) translocation.</text>
</comment>
<gene>
    <name evidence="16" type="primary">oadG</name>
    <name evidence="18" type="ORF">DU505_11845</name>
</gene>
<proteinExistence type="inferred from homology"/>
<keyword evidence="8 16" id="KW-0812">Transmembrane</keyword>
<keyword evidence="6 16" id="KW-0813">Transport</keyword>
<organism evidence="18 19">
    <name type="scientific">Billgrantia montanilacus</name>
    <dbReference type="NCBI Taxonomy" id="2282305"/>
    <lineage>
        <taxon>Bacteria</taxon>
        <taxon>Pseudomonadati</taxon>
        <taxon>Pseudomonadota</taxon>
        <taxon>Gammaproteobacteria</taxon>
        <taxon>Oceanospirillales</taxon>
        <taxon>Halomonadaceae</taxon>
        <taxon>Billgrantia</taxon>
    </lineage>
</organism>
<evidence type="ECO:0000256" key="12">
    <source>
        <dbReference type="ARBA" id="ARBA00023065"/>
    </source>
</evidence>
<dbReference type="NCBIfam" id="TIGR01195">
    <property type="entry name" value="oadG_fam"/>
    <property type="match status" value="1"/>
</dbReference>
<evidence type="ECO:0000256" key="17">
    <source>
        <dbReference type="RuleBase" id="RU004278"/>
    </source>
</evidence>
<evidence type="ECO:0000256" key="13">
    <source>
        <dbReference type="ARBA" id="ARBA00023136"/>
    </source>
</evidence>
<evidence type="ECO:0000256" key="7">
    <source>
        <dbReference type="ARBA" id="ARBA00022475"/>
    </source>
</evidence>
<dbReference type="GO" id="GO:0015451">
    <property type="term" value="F:decarboxylation-driven active transmembrane transporter activity"/>
    <property type="evidence" value="ECO:0007669"/>
    <property type="project" value="UniProtKB-EC"/>
</dbReference>
<protein>
    <recommendedName>
        <fullName evidence="16">Probable oxaloacetate decarboxylase gamma chain</fullName>
        <ecNumber evidence="16">7.2.4.2</ecNumber>
    </recommendedName>
</protein>
<comment type="caution">
    <text evidence="18">The sequence shown here is derived from an EMBL/GenBank/DDBJ whole genome shotgun (WGS) entry which is preliminary data.</text>
</comment>
<evidence type="ECO:0000313" key="18">
    <source>
        <dbReference type="EMBL" id="RCV89236.1"/>
    </source>
</evidence>
<comment type="subunit">
    <text evidence="5 16">Heterotrimer of an alpha, a beta and a gamma subunit.</text>
</comment>
<sequence>MQDLQLLQDGLALMGVGMGFVFVFLTVLVVATTLMSLIVRRLAPKPSAVQPATGQGVAPSADRADDAELMAVISTAVHRYRHRRPRH</sequence>
<keyword evidence="12 16" id="KW-0406">Ion transport</keyword>
<keyword evidence="11 16" id="KW-0915">Sodium</keyword>
<evidence type="ECO:0000256" key="6">
    <source>
        <dbReference type="ARBA" id="ARBA00022448"/>
    </source>
</evidence>
<evidence type="ECO:0000256" key="11">
    <source>
        <dbReference type="ARBA" id="ARBA00023053"/>
    </source>
</evidence>
<dbReference type="EC" id="7.2.4.2" evidence="16"/>
<comment type="catalytic activity">
    <reaction evidence="15 16 17">
        <text>oxaloacetate + 2 Na(+)(in) + H(+) = pyruvate + 2 Na(+)(out) + CO2</text>
        <dbReference type="Rhea" id="RHEA:57724"/>
        <dbReference type="ChEBI" id="CHEBI:15361"/>
        <dbReference type="ChEBI" id="CHEBI:15378"/>
        <dbReference type="ChEBI" id="CHEBI:16452"/>
        <dbReference type="ChEBI" id="CHEBI:16526"/>
        <dbReference type="ChEBI" id="CHEBI:29101"/>
        <dbReference type="EC" id="7.2.4.2"/>
    </reaction>
</comment>
<evidence type="ECO:0000256" key="1">
    <source>
        <dbReference type="ARBA" id="ARBA00001959"/>
    </source>
</evidence>
<evidence type="ECO:0000256" key="3">
    <source>
        <dbReference type="ARBA" id="ARBA00004162"/>
    </source>
</evidence>
<evidence type="ECO:0000256" key="5">
    <source>
        <dbReference type="ARBA" id="ARBA00011869"/>
    </source>
</evidence>
<dbReference type="EMBL" id="QPII01000007">
    <property type="protein sequence ID" value="RCV89236.1"/>
    <property type="molecule type" value="Genomic_DNA"/>
</dbReference>
<keyword evidence="19" id="KW-1185">Reference proteome</keyword>
<evidence type="ECO:0000256" key="8">
    <source>
        <dbReference type="ARBA" id="ARBA00022692"/>
    </source>
</evidence>
<evidence type="ECO:0000256" key="2">
    <source>
        <dbReference type="ARBA" id="ARBA00003002"/>
    </source>
</evidence>
<keyword evidence="13 16" id="KW-0472">Membrane</keyword>
<evidence type="ECO:0000256" key="15">
    <source>
        <dbReference type="ARBA" id="ARBA00048176"/>
    </source>
</evidence>
<dbReference type="GO" id="GO:0015081">
    <property type="term" value="F:sodium ion transmembrane transporter activity"/>
    <property type="evidence" value="ECO:0007669"/>
    <property type="project" value="UniProtKB-UniRule"/>
</dbReference>
<evidence type="ECO:0000256" key="16">
    <source>
        <dbReference type="HAMAP-Rule" id="MF_00404"/>
    </source>
</evidence>
<dbReference type="GO" id="GO:0036376">
    <property type="term" value="P:sodium ion export across plasma membrane"/>
    <property type="evidence" value="ECO:0007669"/>
    <property type="project" value="InterPro"/>
</dbReference>